<name>A0A3P8MDN8_9BACT</name>
<keyword evidence="1" id="KW-0472">Membrane</keyword>
<dbReference type="AlphaFoldDB" id="A0A3P8MDN8"/>
<evidence type="ECO:0000313" key="3">
    <source>
        <dbReference type="EMBL" id="VDR42060.1"/>
    </source>
</evidence>
<gene>
    <name evidence="3" type="ORF">NCTC10126_00556</name>
    <name evidence="2" type="ORF">NPA07_04945</name>
</gene>
<dbReference type="Proteomes" id="UP001058569">
    <property type="component" value="Chromosome"/>
</dbReference>
<dbReference type="RefSeq" id="WP_126118286.1">
    <property type="nucleotide sequence ID" value="NZ_CP101806.1"/>
</dbReference>
<reference evidence="3 4" key="1">
    <citation type="submission" date="2018-12" db="EMBL/GenBank/DDBJ databases">
        <authorList>
            <consortium name="Pathogen Informatics"/>
        </authorList>
    </citation>
    <scope>NUCLEOTIDE SEQUENCE [LARGE SCALE GENOMIC DNA]</scope>
    <source>
        <strain evidence="3 4">NCTC10126</strain>
    </source>
</reference>
<feature type="transmembrane region" description="Helical" evidence="1">
    <location>
        <begin position="75"/>
        <end position="100"/>
    </location>
</feature>
<evidence type="ECO:0000313" key="4">
    <source>
        <dbReference type="Proteomes" id="UP000280036"/>
    </source>
</evidence>
<proteinExistence type="predicted"/>
<sequence>MKQNIDSNNKKYTFDQKVDAYTKVYRSNLRHLSIKNQMSIKTFGLIFIFMVILVIITSIASVWQAKAESSKVYTILLITLICVFLIMLVVSLYYLCLLFVEYSLIKSIGDNKDEEVIIKAVKKYVKFGLKKYPEKQIKMLEEF</sequence>
<reference evidence="2" key="2">
    <citation type="submission" date="2022-07" db="EMBL/GenBank/DDBJ databases">
        <title>Complete genome of Mycoplasma caviae type strain G122.</title>
        <authorList>
            <person name="Spergser J."/>
        </authorList>
    </citation>
    <scope>NUCLEOTIDE SEQUENCE</scope>
    <source>
        <strain evidence="2">G122</strain>
    </source>
</reference>
<keyword evidence="1" id="KW-1133">Transmembrane helix</keyword>
<dbReference type="EMBL" id="CP101806">
    <property type="protein sequence ID" value="UUD35123.1"/>
    <property type="molecule type" value="Genomic_DNA"/>
</dbReference>
<feature type="transmembrane region" description="Helical" evidence="1">
    <location>
        <begin position="43"/>
        <end position="63"/>
    </location>
</feature>
<evidence type="ECO:0000313" key="5">
    <source>
        <dbReference type="Proteomes" id="UP001058569"/>
    </source>
</evidence>
<dbReference type="EMBL" id="UZVY01000001">
    <property type="protein sequence ID" value="VDR42060.1"/>
    <property type="molecule type" value="Genomic_DNA"/>
</dbReference>
<keyword evidence="5" id="KW-1185">Reference proteome</keyword>
<evidence type="ECO:0000256" key="1">
    <source>
        <dbReference type="SAM" id="Phobius"/>
    </source>
</evidence>
<dbReference type="Proteomes" id="UP000280036">
    <property type="component" value="Unassembled WGS sequence"/>
</dbReference>
<accession>A0A3P8MDN8</accession>
<protein>
    <submittedName>
        <fullName evidence="3">Uncharacterized protein</fullName>
    </submittedName>
</protein>
<keyword evidence="1" id="KW-0812">Transmembrane</keyword>
<organism evidence="3 4">
    <name type="scientific">Mycoplasmopsis caviae</name>
    <dbReference type="NCBI Taxonomy" id="55603"/>
    <lineage>
        <taxon>Bacteria</taxon>
        <taxon>Bacillati</taxon>
        <taxon>Mycoplasmatota</taxon>
        <taxon>Mycoplasmoidales</taxon>
        <taxon>Metamycoplasmataceae</taxon>
        <taxon>Mycoplasmopsis</taxon>
    </lineage>
</organism>
<evidence type="ECO:0000313" key="2">
    <source>
        <dbReference type="EMBL" id="UUD35123.1"/>
    </source>
</evidence>
<dbReference type="OrthoDB" id="9990540at2"/>